<dbReference type="Proteomes" id="UP000887579">
    <property type="component" value="Unplaced"/>
</dbReference>
<proteinExistence type="predicted"/>
<name>A0AC34FJY8_9BILA</name>
<evidence type="ECO:0000313" key="2">
    <source>
        <dbReference type="WBParaSite" id="ES5_v2.g17518.t1"/>
    </source>
</evidence>
<evidence type="ECO:0000313" key="1">
    <source>
        <dbReference type="Proteomes" id="UP000887579"/>
    </source>
</evidence>
<sequence length="104" mass="11551">MNEYFFYVINVEVSVDADTYIHRISCTGRISQEYSTTFIEGGESLLAEIAAIRGKIMKSVFSQSMNDNVAAPTFGHSQNYDNPPVLADPPVWSSCTFCCRCCSC</sequence>
<reference evidence="2" key="1">
    <citation type="submission" date="2022-11" db="UniProtKB">
        <authorList>
            <consortium name="WormBaseParasite"/>
        </authorList>
    </citation>
    <scope>IDENTIFICATION</scope>
</reference>
<dbReference type="WBParaSite" id="ES5_v2.g17518.t1">
    <property type="protein sequence ID" value="ES5_v2.g17518.t1"/>
    <property type="gene ID" value="ES5_v2.g17518"/>
</dbReference>
<protein>
    <submittedName>
        <fullName evidence="2">Uncharacterized protein</fullName>
    </submittedName>
</protein>
<organism evidence="1 2">
    <name type="scientific">Panagrolaimus sp. ES5</name>
    <dbReference type="NCBI Taxonomy" id="591445"/>
    <lineage>
        <taxon>Eukaryota</taxon>
        <taxon>Metazoa</taxon>
        <taxon>Ecdysozoa</taxon>
        <taxon>Nematoda</taxon>
        <taxon>Chromadorea</taxon>
        <taxon>Rhabditida</taxon>
        <taxon>Tylenchina</taxon>
        <taxon>Panagrolaimomorpha</taxon>
        <taxon>Panagrolaimoidea</taxon>
        <taxon>Panagrolaimidae</taxon>
        <taxon>Panagrolaimus</taxon>
    </lineage>
</organism>
<accession>A0AC34FJY8</accession>